<name>A0A8H6YEN4_9AGAR</name>
<protein>
    <recommendedName>
        <fullName evidence="5">Carbohydrate-binding module family 19 domain-containing protein</fullName>
    </recommendedName>
</protein>
<dbReference type="AlphaFoldDB" id="A0A8H6YEN4"/>
<feature type="region of interest" description="Disordered" evidence="1">
    <location>
        <begin position="317"/>
        <end position="364"/>
    </location>
</feature>
<evidence type="ECO:0008006" key="5">
    <source>
        <dbReference type="Google" id="ProtNLM"/>
    </source>
</evidence>
<evidence type="ECO:0000256" key="1">
    <source>
        <dbReference type="SAM" id="MobiDB-lite"/>
    </source>
</evidence>
<keyword evidence="2" id="KW-0732">Signal</keyword>
<feature type="chain" id="PRO_5034316931" description="Carbohydrate-binding module family 19 domain-containing protein" evidence="2">
    <location>
        <begin position="18"/>
        <end position="463"/>
    </location>
</feature>
<reference evidence="3" key="1">
    <citation type="submission" date="2020-05" db="EMBL/GenBank/DDBJ databases">
        <title>Mycena genomes resolve the evolution of fungal bioluminescence.</title>
        <authorList>
            <person name="Tsai I.J."/>
        </authorList>
    </citation>
    <scope>NUCLEOTIDE SEQUENCE</scope>
    <source>
        <strain evidence="3">CCC161011</strain>
    </source>
</reference>
<evidence type="ECO:0000313" key="3">
    <source>
        <dbReference type="EMBL" id="KAF7356645.1"/>
    </source>
</evidence>
<accession>A0A8H6YEN4</accession>
<gene>
    <name evidence="3" type="ORF">MVEN_00999000</name>
</gene>
<feature type="compositionally biased region" description="Acidic residues" evidence="1">
    <location>
        <begin position="328"/>
        <end position="347"/>
    </location>
</feature>
<feature type="compositionally biased region" description="Low complexity" evidence="1">
    <location>
        <begin position="184"/>
        <end position="203"/>
    </location>
</feature>
<evidence type="ECO:0000256" key="2">
    <source>
        <dbReference type="SAM" id="SignalP"/>
    </source>
</evidence>
<organism evidence="3 4">
    <name type="scientific">Mycena venus</name>
    <dbReference type="NCBI Taxonomy" id="2733690"/>
    <lineage>
        <taxon>Eukaryota</taxon>
        <taxon>Fungi</taxon>
        <taxon>Dikarya</taxon>
        <taxon>Basidiomycota</taxon>
        <taxon>Agaricomycotina</taxon>
        <taxon>Agaricomycetes</taxon>
        <taxon>Agaricomycetidae</taxon>
        <taxon>Agaricales</taxon>
        <taxon>Marasmiineae</taxon>
        <taxon>Mycenaceae</taxon>
        <taxon>Mycena</taxon>
    </lineage>
</organism>
<feature type="region of interest" description="Disordered" evidence="1">
    <location>
        <begin position="171"/>
        <end position="232"/>
    </location>
</feature>
<dbReference type="OrthoDB" id="2362516at2759"/>
<feature type="compositionally biased region" description="Low complexity" evidence="1">
    <location>
        <begin position="211"/>
        <end position="230"/>
    </location>
</feature>
<comment type="caution">
    <text evidence="3">The sequence shown here is derived from an EMBL/GenBank/DDBJ whole genome shotgun (WGS) entry which is preliminary data.</text>
</comment>
<evidence type="ECO:0000313" key="4">
    <source>
        <dbReference type="Proteomes" id="UP000620124"/>
    </source>
</evidence>
<proteinExistence type="predicted"/>
<sequence>MLFCVIFFALTASVARTAPLILDKRIQQTIADSTAKWEQACLAAGGGLKCNPQSVTSFTTLLAAAGPCEQQDAADSMIQLAQSLNNDAEMIRLTQIFVQQPRNTPNSVSVPYCQKAPTSPLLSGLFQCQFQGASPTTFVGGLSVGAAGTVPFGLKSLSPLGSCKAHPSGPIADGTQLVDLTQDPGIGSSSNGSDSAAPSSSAPETSVGVEPTSTAGAPPAATSPSTSASSDFHLQNGLDAQKLNAQFKGLTASSSCTEGQQACVGTSFAQCVSGSFVLTPCASGTVCAALPLVNKQGTSISCDTMGDVAARIAATGATGGVDGSTNSETEDADAGSDSDSDCEDADSDSSAAAHITSSPTTTAAPSAGANFHVQNGLDAQKLNAQFKILTANSKCTDGEQACVGTSFAQCVAGSFVLSPCSGGLICAALPLVNKQGTSIACDSAADVEARITASGVVGGIAGL</sequence>
<feature type="compositionally biased region" description="Low complexity" evidence="1">
    <location>
        <begin position="348"/>
        <end position="364"/>
    </location>
</feature>
<dbReference type="EMBL" id="JACAZI010000007">
    <property type="protein sequence ID" value="KAF7356645.1"/>
    <property type="molecule type" value="Genomic_DNA"/>
</dbReference>
<dbReference type="Proteomes" id="UP000620124">
    <property type="component" value="Unassembled WGS sequence"/>
</dbReference>
<feature type="signal peptide" evidence="2">
    <location>
        <begin position="1"/>
        <end position="17"/>
    </location>
</feature>
<keyword evidence="4" id="KW-1185">Reference proteome</keyword>